<dbReference type="Proteomes" id="UP000027601">
    <property type="component" value="Unassembled WGS sequence"/>
</dbReference>
<evidence type="ECO:0000256" key="3">
    <source>
        <dbReference type="ARBA" id="ARBA00023027"/>
    </source>
</evidence>
<dbReference type="GO" id="GO:0051287">
    <property type="term" value="F:NAD binding"/>
    <property type="evidence" value="ECO:0007669"/>
    <property type="project" value="InterPro"/>
</dbReference>
<evidence type="ECO:0000259" key="6">
    <source>
        <dbReference type="Pfam" id="PF02826"/>
    </source>
</evidence>
<dbReference type="InterPro" id="IPR050418">
    <property type="entry name" value="D-iso_2-hydroxyacid_DH_PdxB"/>
</dbReference>
<evidence type="ECO:0000313" key="7">
    <source>
        <dbReference type="EMBL" id="GAK35683.1"/>
    </source>
</evidence>
<reference evidence="7 8" key="1">
    <citation type="journal article" date="2015" name="Microbes Environ.">
        <title>Distribution and evolution of nitrogen fixation genes in the phylum bacteroidetes.</title>
        <authorList>
            <person name="Inoue J."/>
            <person name="Oshima K."/>
            <person name="Suda W."/>
            <person name="Sakamoto M."/>
            <person name="Iino T."/>
            <person name="Noda S."/>
            <person name="Hongoh Y."/>
            <person name="Hattori M."/>
            <person name="Ohkuma M."/>
        </authorList>
    </citation>
    <scope>NUCLEOTIDE SEQUENCE [LARGE SCALE GENOMIC DNA]</scope>
    <source>
        <strain evidence="7 8">JCM 15093</strain>
    </source>
</reference>
<dbReference type="InterPro" id="IPR006140">
    <property type="entry name" value="D-isomer_DH_NAD-bd"/>
</dbReference>
<name>A0A069CYL1_9BACE</name>
<dbReference type="InterPro" id="IPR006139">
    <property type="entry name" value="D-isomer_2_OHA_DH_cat_dom"/>
</dbReference>
<gene>
    <name evidence="7" type="ORF">JCM15093_793</name>
</gene>
<sequence>MKIVVLDGYGLNPGDLSWDAVSQLGELTVYDRTSSEEVIERSAGAEAILTNKTVISAEIMEALPDLKYIGVLATGYNVVNVGAAREKGIVVTNIPAYSTPSVAQMVFAHILNIAQQVQHHSEEVRKGRWTNNADFCFWDTPLIELREKKIGLVGLGHTGFNTARIAIGFGMQVTAYTSKSSLQLPPEIKKRTLDELFSECDIVSLHCPLTDETKELVNAERLRLMKPTAILINTGRGPLVNEQDLADALNAGKLYAAGLDVLSSEPPKADNPLLTARNCYITPHIAWASLEARTRLMDILVENIKAFQAGKPVNNVAR</sequence>
<evidence type="ECO:0000256" key="1">
    <source>
        <dbReference type="ARBA" id="ARBA00005854"/>
    </source>
</evidence>
<keyword evidence="8" id="KW-1185">Reference proteome</keyword>
<dbReference type="InterPro" id="IPR036291">
    <property type="entry name" value="NAD(P)-bd_dom_sf"/>
</dbReference>
<dbReference type="EMBL" id="BAJS01000002">
    <property type="protein sequence ID" value="GAK35683.1"/>
    <property type="molecule type" value="Genomic_DNA"/>
</dbReference>
<feature type="domain" description="D-isomer specific 2-hydroxyacid dehydrogenase NAD-binding" evidence="6">
    <location>
        <begin position="107"/>
        <end position="286"/>
    </location>
</feature>
<dbReference type="Gene3D" id="3.40.50.720">
    <property type="entry name" value="NAD(P)-binding Rossmann-like Domain"/>
    <property type="match status" value="2"/>
</dbReference>
<dbReference type="SUPFAM" id="SSF52283">
    <property type="entry name" value="Formate/glycerate dehydrogenase catalytic domain-like"/>
    <property type="match status" value="1"/>
</dbReference>
<dbReference type="Pfam" id="PF00389">
    <property type="entry name" value="2-Hacid_dh"/>
    <property type="match status" value="1"/>
</dbReference>
<dbReference type="OrthoDB" id="9777288at2"/>
<dbReference type="PANTHER" id="PTHR43761:SF1">
    <property type="entry name" value="D-ISOMER SPECIFIC 2-HYDROXYACID DEHYDROGENASE CATALYTIC DOMAIN-CONTAINING PROTEIN-RELATED"/>
    <property type="match status" value="1"/>
</dbReference>
<dbReference type="STRING" id="1121097.GCA_000428125_01391"/>
<dbReference type="PROSITE" id="PS00670">
    <property type="entry name" value="D_2_HYDROXYACID_DH_2"/>
    <property type="match status" value="1"/>
</dbReference>
<proteinExistence type="inferred from homology"/>
<evidence type="ECO:0000256" key="4">
    <source>
        <dbReference type="RuleBase" id="RU003719"/>
    </source>
</evidence>
<feature type="domain" description="D-isomer specific 2-hydroxyacid dehydrogenase catalytic" evidence="5">
    <location>
        <begin position="22"/>
        <end position="316"/>
    </location>
</feature>
<dbReference type="AlphaFoldDB" id="A0A069CYL1"/>
<dbReference type="CDD" id="cd12162">
    <property type="entry name" value="2-Hacid_dh_4"/>
    <property type="match status" value="1"/>
</dbReference>
<evidence type="ECO:0000259" key="5">
    <source>
        <dbReference type="Pfam" id="PF00389"/>
    </source>
</evidence>
<dbReference type="PANTHER" id="PTHR43761">
    <property type="entry name" value="D-ISOMER SPECIFIC 2-HYDROXYACID DEHYDROGENASE FAMILY PROTEIN (AFU_ORTHOLOGUE AFUA_1G13630)"/>
    <property type="match status" value="1"/>
</dbReference>
<organism evidence="7 8">
    <name type="scientific">Bacteroides graminisolvens DSM 19988 = JCM 15093</name>
    <dbReference type="NCBI Taxonomy" id="1121097"/>
    <lineage>
        <taxon>Bacteria</taxon>
        <taxon>Pseudomonadati</taxon>
        <taxon>Bacteroidota</taxon>
        <taxon>Bacteroidia</taxon>
        <taxon>Bacteroidales</taxon>
        <taxon>Bacteroidaceae</taxon>
        <taxon>Bacteroides</taxon>
    </lineage>
</organism>
<dbReference type="RefSeq" id="WP_024995775.1">
    <property type="nucleotide sequence ID" value="NZ_BAJS01000002.1"/>
</dbReference>
<protein>
    <submittedName>
        <fullName evidence="7">D-3-phosphoglycerate dehydrogenase</fullName>
    </submittedName>
</protein>
<comment type="similarity">
    <text evidence="1 4">Belongs to the D-isomer specific 2-hydroxyacid dehydrogenase family.</text>
</comment>
<evidence type="ECO:0000313" key="8">
    <source>
        <dbReference type="Proteomes" id="UP000027601"/>
    </source>
</evidence>
<dbReference type="Pfam" id="PF02826">
    <property type="entry name" value="2-Hacid_dh_C"/>
    <property type="match status" value="1"/>
</dbReference>
<dbReference type="PROSITE" id="PS00671">
    <property type="entry name" value="D_2_HYDROXYACID_DH_3"/>
    <property type="match status" value="1"/>
</dbReference>
<dbReference type="FunFam" id="3.40.50.720:FF:000203">
    <property type="entry name" value="D-3-phosphoglycerate dehydrogenase (SerA)"/>
    <property type="match status" value="1"/>
</dbReference>
<dbReference type="InterPro" id="IPR029753">
    <property type="entry name" value="D-isomer_DH_CS"/>
</dbReference>
<keyword evidence="2 4" id="KW-0560">Oxidoreductase</keyword>
<dbReference type="GO" id="GO:0016616">
    <property type="term" value="F:oxidoreductase activity, acting on the CH-OH group of donors, NAD or NADP as acceptor"/>
    <property type="evidence" value="ECO:0007669"/>
    <property type="project" value="InterPro"/>
</dbReference>
<dbReference type="eggNOG" id="COG1052">
    <property type="taxonomic scope" value="Bacteria"/>
</dbReference>
<keyword evidence="3" id="KW-0520">NAD</keyword>
<evidence type="ECO:0000256" key="2">
    <source>
        <dbReference type="ARBA" id="ARBA00023002"/>
    </source>
</evidence>
<dbReference type="SUPFAM" id="SSF51735">
    <property type="entry name" value="NAD(P)-binding Rossmann-fold domains"/>
    <property type="match status" value="1"/>
</dbReference>
<comment type="caution">
    <text evidence="7">The sequence shown here is derived from an EMBL/GenBank/DDBJ whole genome shotgun (WGS) entry which is preliminary data.</text>
</comment>
<accession>A0A069CYL1</accession>